<evidence type="ECO:0000313" key="3">
    <source>
        <dbReference type="Proteomes" id="UP001501920"/>
    </source>
</evidence>
<name>A0AAR2J348_PYGNA</name>
<dbReference type="SMART" id="SM00539">
    <property type="entry name" value="NIDO"/>
    <property type="match status" value="1"/>
</dbReference>
<dbReference type="Pfam" id="PF06119">
    <property type="entry name" value="NIDO"/>
    <property type="match status" value="1"/>
</dbReference>
<feature type="domain" description="NIDO" evidence="1">
    <location>
        <begin position="62"/>
        <end position="201"/>
    </location>
</feature>
<organism evidence="2 3">
    <name type="scientific">Pygocentrus nattereri</name>
    <name type="common">Red-bellied piranha</name>
    <dbReference type="NCBI Taxonomy" id="42514"/>
    <lineage>
        <taxon>Eukaryota</taxon>
        <taxon>Metazoa</taxon>
        <taxon>Chordata</taxon>
        <taxon>Craniata</taxon>
        <taxon>Vertebrata</taxon>
        <taxon>Euteleostomi</taxon>
        <taxon>Actinopterygii</taxon>
        <taxon>Neopterygii</taxon>
        <taxon>Teleostei</taxon>
        <taxon>Ostariophysi</taxon>
        <taxon>Characiformes</taxon>
        <taxon>Characoidei</taxon>
        <taxon>Pygocentrus</taxon>
    </lineage>
</organism>
<dbReference type="PROSITE" id="PS51220">
    <property type="entry name" value="NIDO"/>
    <property type="match status" value="1"/>
</dbReference>
<dbReference type="GO" id="GO:0007160">
    <property type="term" value="P:cell-matrix adhesion"/>
    <property type="evidence" value="ECO:0007669"/>
    <property type="project" value="InterPro"/>
</dbReference>
<dbReference type="PANTHER" id="PTHR46160:SF9">
    <property type="entry name" value="PROTEIN PRY2-RELATED"/>
    <property type="match status" value="1"/>
</dbReference>
<accession>A0AAR2J348</accession>
<protein>
    <recommendedName>
        <fullName evidence="1">NIDO domain-containing protein</fullName>
    </recommendedName>
</protein>
<keyword evidence="3" id="KW-1185">Reference proteome</keyword>
<sequence>VNPHIDDGGSSAVRLQNPFSFFGHTYSQIYVNNNGYLTFDQSWKNYTPIQFNVYSGRDVIAPLWTDIDNRANGVISYNQYSNGSVLSQATRDINQYFPGVNFNASWVFVATWDRVAYFNYSGTETSFQVVLISSGHASFVLMNYGPIAPTNKPLAAGYATDGTDWFTILWSNVSDHVNFSNLSNMSNVNVSGRWAFGVNGRPRDSTTKDTIRAVRLKLTTSLNIKDNNNKTIILQHLQDELRRRGTPANVRVKLTCIQKKRP</sequence>
<dbReference type="PANTHER" id="PTHR46160">
    <property type="entry name" value="ALPHA-TECTORIN-RELATED"/>
    <property type="match status" value="1"/>
</dbReference>
<evidence type="ECO:0000313" key="2">
    <source>
        <dbReference type="Ensembl" id="ENSPNAP00000046438.1"/>
    </source>
</evidence>
<evidence type="ECO:0000259" key="1">
    <source>
        <dbReference type="PROSITE" id="PS51220"/>
    </source>
</evidence>
<reference evidence="2" key="3">
    <citation type="submission" date="2025-09" db="UniProtKB">
        <authorList>
            <consortium name="Ensembl"/>
        </authorList>
    </citation>
    <scope>IDENTIFICATION</scope>
</reference>
<dbReference type="InterPro" id="IPR003886">
    <property type="entry name" value="NIDO_dom"/>
</dbReference>
<dbReference type="Ensembl" id="ENSPNAT00000075956.1">
    <property type="protein sequence ID" value="ENSPNAP00000046438.1"/>
    <property type="gene ID" value="ENSPNAG00000003867.2"/>
</dbReference>
<dbReference type="InterPro" id="IPR052749">
    <property type="entry name" value="Alpha-tectorin"/>
</dbReference>
<reference evidence="2 3" key="1">
    <citation type="submission" date="2020-10" db="EMBL/GenBank/DDBJ databases">
        <title>Pygocentrus nattereri (red-bellied piranha) genome, fPygNat1, primary haplotype.</title>
        <authorList>
            <person name="Myers G."/>
            <person name="Meyer A."/>
            <person name="Karagic N."/>
            <person name="Pippel M."/>
            <person name="Winkler S."/>
            <person name="Tracey A."/>
            <person name="Wood J."/>
            <person name="Formenti G."/>
            <person name="Howe K."/>
            <person name="Fedrigo O."/>
            <person name="Jarvis E.D."/>
        </authorList>
    </citation>
    <scope>NUCLEOTIDE SEQUENCE [LARGE SCALE GENOMIC DNA]</scope>
</reference>
<proteinExistence type="predicted"/>
<dbReference type="AlphaFoldDB" id="A0AAR2J348"/>
<dbReference type="Proteomes" id="UP001501920">
    <property type="component" value="Chromosome 13"/>
</dbReference>
<dbReference type="GeneTree" id="ENSGT00940000164679"/>
<reference evidence="2" key="2">
    <citation type="submission" date="2025-08" db="UniProtKB">
        <authorList>
            <consortium name="Ensembl"/>
        </authorList>
    </citation>
    <scope>IDENTIFICATION</scope>
</reference>